<dbReference type="InterPro" id="IPR024788">
    <property type="entry name" value="Malectin-like_Carb-bd_dom"/>
</dbReference>
<keyword evidence="4 11" id="KW-0812">Transmembrane</keyword>
<feature type="transmembrane region" description="Helical" evidence="11">
    <location>
        <begin position="412"/>
        <end position="437"/>
    </location>
</feature>
<evidence type="ECO:0000313" key="15">
    <source>
        <dbReference type="Proteomes" id="UP000834106"/>
    </source>
</evidence>
<proteinExistence type="predicted"/>
<reference evidence="14" key="1">
    <citation type="submission" date="2023-05" db="EMBL/GenBank/DDBJ databases">
        <authorList>
            <person name="Huff M."/>
        </authorList>
    </citation>
    <scope>NUCLEOTIDE SEQUENCE</scope>
</reference>
<keyword evidence="8 11" id="KW-1133">Transmembrane helix</keyword>
<evidence type="ECO:0000256" key="8">
    <source>
        <dbReference type="ARBA" id="ARBA00022989"/>
    </source>
</evidence>
<gene>
    <name evidence="14" type="ORF">FPE_LOCUS15622</name>
</gene>
<dbReference type="SUPFAM" id="SSF56112">
    <property type="entry name" value="Protein kinase-like (PK-like)"/>
    <property type="match status" value="1"/>
</dbReference>
<keyword evidence="9 11" id="KW-0472">Membrane</keyword>
<dbReference type="FunFam" id="2.60.120.430:FF:000001">
    <property type="entry name" value="Receptor-like protein kinase FERONIA"/>
    <property type="match status" value="1"/>
</dbReference>
<dbReference type="Proteomes" id="UP000834106">
    <property type="component" value="Chromosome 9"/>
</dbReference>
<evidence type="ECO:0000313" key="14">
    <source>
        <dbReference type="EMBL" id="CAI9768192.1"/>
    </source>
</evidence>
<sequence>MDIKCLHFLSLYLNLTLSLFFISRAAFTPQDNYLVNCGSSTSNIAIDNRIFYGDSSKNGTNYLSKGKSTSLTNPNPTSNYSVLYTTARVFTSASSYVFHIKKTGTHFVRLHFSPFSSQNYDLKNANFGVSANGFTLLGDFVTKFTIIKEFILMVDKLELEILFMPVNDSSFAFVNGIEVLSASKDFLIDAGEIALISPSGTREFKQNISLQILETVHRINVGGSKITPFNDTLWRSWVPDEDFLVLKSAAKFARTSDPPNYQRGGATREIAPDNVYMTAQQMNVENGTLNFMFNVTWDFPVRSSVDDMHFVRLHFCDIVSVSLNTLYFNVYINGITAYKDLDLSSLAFHLLASPYYIDFVVKSADNSNFIRISIGPSQMSNSLRKNAILNGVEIMKIVSSAPPPRKSKKNSFWILVGSVVGGIFALSLAILAVLAMLKCKKRKPIPKPRHMESAGWTPLRVYGVSTHGTLSEATAFSPSANGYYALKIPFTDIQLATNNFDKDLIIGSGGFGTVYKGVFRDNAKIQVNERPQELHEETIVASDDLTMHRVIPGAPSSSTKIKNHTAEETVSTIIKTLPGKLVEDFYT</sequence>
<dbReference type="AlphaFoldDB" id="A0AAD2DUT9"/>
<feature type="signal peptide" evidence="12">
    <location>
        <begin position="1"/>
        <end position="25"/>
    </location>
</feature>
<evidence type="ECO:0000256" key="4">
    <source>
        <dbReference type="ARBA" id="ARBA00022692"/>
    </source>
</evidence>
<dbReference type="GO" id="GO:0004674">
    <property type="term" value="F:protein serine/threonine kinase activity"/>
    <property type="evidence" value="ECO:0007669"/>
    <property type="project" value="UniProtKB-KW"/>
</dbReference>
<keyword evidence="2" id="KW-0723">Serine/threonine-protein kinase</keyword>
<keyword evidence="15" id="KW-1185">Reference proteome</keyword>
<dbReference type="FunFam" id="2.60.120.430:FF:000005">
    <property type="entry name" value="Putative receptor-like protein kinase"/>
    <property type="match status" value="1"/>
</dbReference>
<keyword evidence="5 12" id="KW-0732">Signal</keyword>
<feature type="domain" description="Malectin-like" evidence="13">
    <location>
        <begin position="35"/>
        <end position="397"/>
    </location>
</feature>
<keyword evidence="6" id="KW-0547">Nucleotide-binding</keyword>
<evidence type="ECO:0000256" key="1">
    <source>
        <dbReference type="ARBA" id="ARBA00004479"/>
    </source>
</evidence>
<dbReference type="InterPro" id="IPR045272">
    <property type="entry name" value="ANXUR1/2-like"/>
</dbReference>
<evidence type="ECO:0000256" key="5">
    <source>
        <dbReference type="ARBA" id="ARBA00022729"/>
    </source>
</evidence>
<accession>A0AAD2DUT9</accession>
<dbReference type="Gene3D" id="3.30.200.20">
    <property type="entry name" value="Phosphorylase Kinase, domain 1"/>
    <property type="match status" value="1"/>
</dbReference>
<evidence type="ECO:0000256" key="7">
    <source>
        <dbReference type="ARBA" id="ARBA00022840"/>
    </source>
</evidence>
<organism evidence="14 15">
    <name type="scientific">Fraxinus pennsylvanica</name>
    <dbReference type="NCBI Taxonomy" id="56036"/>
    <lineage>
        <taxon>Eukaryota</taxon>
        <taxon>Viridiplantae</taxon>
        <taxon>Streptophyta</taxon>
        <taxon>Embryophyta</taxon>
        <taxon>Tracheophyta</taxon>
        <taxon>Spermatophyta</taxon>
        <taxon>Magnoliopsida</taxon>
        <taxon>eudicotyledons</taxon>
        <taxon>Gunneridae</taxon>
        <taxon>Pentapetalae</taxon>
        <taxon>asterids</taxon>
        <taxon>lamiids</taxon>
        <taxon>Lamiales</taxon>
        <taxon>Oleaceae</taxon>
        <taxon>Oleeae</taxon>
        <taxon>Fraxinus</taxon>
    </lineage>
</organism>
<comment type="subcellular location">
    <subcellularLocation>
        <location evidence="1">Membrane</location>
        <topology evidence="1">Single-pass type I membrane protein</topology>
    </subcellularLocation>
</comment>
<evidence type="ECO:0000256" key="11">
    <source>
        <dbReference type="SAM" id="Phobius"/>
    </source>
</evidence>
<dbReference type="Pfam" id="PF12819">
    <property type="entry name" value="Malectin_like"/>
    <property type="match status" value="1"/>
</dbReference>
<dbReference type="PANTHER" id="PTHR34590:SF18">
    <property type="entry name" value="MALECTIN-LIKE DOMAIN-CONTAINING PROTEIN"/>
    <property type="match status" value="1"/>
</dbReference>
<evidence type="ECO:0000259" key="13">
    <source>
        <dbReference type="Pfam" id="PF12819"/>
    </source>
</evidence>
<dbReference type="PANTHER" id="PTHR34590">
    <property type="entry name" value="OS03G0124300 PROTEIN-RELATED"/>
    <property type="match status" value="1"/>
</dbReference>
<dbReference type="GO" id="GO:0016020">
    <property type="term" value="C:membrane"/>
    <property type="evidence" value="ECO:0007669"/>
    <property type="project" value="UniProtKB-SubCell"/>
</dbReference>
<evidence type="ECO:0000256" key="9">
    <source>
        <dbReference type="ARBA" id="ARBA00023136"/>
    </source>
</evidence>
<evidence type="ECO:0000256" key="6">
    <source>
        <dbReference type="ARBA" id="ARBA00022741"/>
    </source>
</evidence>
<keyword evidence="3" id="KW-0808">Transferase</keyword>
<evidence type="ECO:0000256" key="10">
    <source>
        <dbReference type="ARBA" id="ARBA00023180"/>
    </source>
</evidence>
<keyword evidence="10" id="KW-0325">Glycoprotein</keyword>
<name>A0AAD2DUT9_9LAMI</name>
<evidence type="ECO:0000256" key="2">
    <source>
        <dbReference type="ARBA" id="ARBA00022527"/>
    </source>
</evidence>
<protein>
    <recommendedName>
        <fullName evidence="13">Malectin-like domain-containing protein</fullName>
    </recommendedName>
</protein>
<keyword evidence="2" id="KW-0418">Kinase</keyword>
<dbReference type="GO" id="GO:0004714">
    <property type="term" value="F:transmembrane receptor protein tyrosine kinase activity"/>
    <property type="evidence" value="ECO:0007669"/>
    <property type="project" value="InterPro"/>
</dbReference>
<feature type="chain" id="PRO_5042081806" description="Malectin-like domain-containing protein" evidence="12">
    <location>
        <begin position="26"/>
        <end position="587"/>
    </location>
</feature>
<evidence type="ECO:0000256" key="3">
    <source>
        <dbReference type="ARBA" id="ARBA00022679"/>
    </source>
</evidence>
<keyword evidence="7" id="KW-0067">ATP-binding</keyword>
<dbReference type="Gene3D" id="2.60.120.430">
    <property type="entry name" value="Galactose-binding lectin"/>
    <property type="match status" value="2"/>
</dbReference>
<dbReference type="GO" id="GO:0005524">
    <property type="term" value="F:ATP binding"/>
    <property type="evidence" value="ECO:0007669"/>
    <property type="project" value="UniProtKB-KW"/>
</dbReference>
<dbReference type="InterPro" id="IPR011009">
    <property type="entry name" value="Kinase-like_dom_sf"/>
</dbReference>
<dbReference type="EMBL" id="OU503044">
    <property type="protein sequence ID" value="CAI9768192.1"/>
    <property type="molecule type" value="Genomic_DNA"/>
</dbReference>
<evidence type="ECO:0000256" key="12">
    <source>
        <dbReference type="SAM" id="SignalP"/>
    </source>
</evidence>